<protein>
    <submittedName>
        <fullName evidence="5">Sugar kinase</fullName>
    </submittedName>
</protein>
<dbReference type="GO" id="GO:0016301">
    <property type="term" value="F:kinase activity"/>
    <property type="evidence" value="ECO:0007669"/>
    <property type="project" value="UniProtKB-KW"/>
</dbReference>
<comment type="caution">
    <text evidence="5">The sequence shown here is derived from an EMBL/GenBank/DDBJ whole genome shotgun (WGS) entry which is preliminary data.</text>
</comment>
<dbReference type="PANTHER" id="PTHR43320:SF3">
    <property type="entry name" value="CARBOHYDRATE KINASE PFKB DOMAIN-CONTAINING PROTEIN"/>
    <property type="match status" value="1"/>
</dbReference>
<dbReference type="Pfam" id="PF00294">
    <property type="entry name" value="PfkB"/>
    <property type="match status" value="1"/>
</dbReference>
<feature type="domain" description="Carbohydrate kinase PfkB" evidence="4">
    <location>
        <begin position="21"/>
        <end position="303"/>
    </location>
</feature>
<dbReference type="InterPro" id="IPR002173">
    <property type="entry name" value="Carboh/pur_kinase_PfkB_CS"/>
</dbReference>
<keyword evidence="6" id="KW-1185">Reference proteome</keyword>
<accession>A0ABV5W8K8</accession>
<gene>
    <name evidence="5" type="ORF">ACFFNY_35580</name>
</gene>
<dbReference type="Proteomes" id="UP001589619">
    <property type="component" value="Unassembled WGS sequence"/>
</dbReference>
<dbReference type="EMBL" id="JBHMAG010000030">
    <property type="protein sequence ID" value="MFB9756919.1"/>
    <property type="molecule type" value="Genomic_DNA"/>
</dbReference>
<dbReference type="PROSITE" id="PS00584">
    <property type="entry name" value="PFKB_KINASES_2"/>
    <property type="match status" value="1"/>
</dbReference>
<keyword evidence="3 5" id="KW-0418">Kinase</keyword>
<name>A0ABV5W8K8_9BACL</name>
<dbReference type="InterPro" id="IPR029056">
    <property type="entry name" value="Ribokinase-like"/>
</dbReference>
<evidence type="ECO:0000259" key="4">
    <source>
        <dbReference type="Pfam" id="PF00294"/>
    </source>
</evidence>
<evidence type="ECO:0000256" key="2">
    <source>
        <dbReference type="ARBA" id="ARBA00022679"/>
    </source>
</evidence>
<reference evidence="5 6" key="1">
    <citation type="submission" date="2024-09" db="EMBL/GenBank/DDBJ databases">
        <authorList>
            <person name="Sun Q."/>
            <person name="Mori K."/>
        </authorList>
    </citation>
    <scope>NUCLEOTIDE SEQUENCE [LARGE SCALE GENOMIC DNA]</scope>
    <source>
        <strain evidence="5 6">JCM 12520</strain>
    </source>
</reference>
<sequence length="320" mass="34913">MDSNRYTLMTKRFDVVTFMDVCVDLIVRGGDIIPKFGQAEQLVGDYSIELGGSCCIFASQAAKLRLNTAGVGIVGDDPFGVIVRHYLQQSGIVMDYVHTDPSYKTGMSIALCDANDRAILTHLGSLDAIGLDDIPNELLESARHLHIGSYFLMKKLQPHWVAIAKKAKANGMTISLDTNWDPDERWEDGLQELLPYVDIFLPNVNELKAITRQSTVEDAILALQDIIPLIVVKDGGEGAFAYHQGQRFRAQSLKDIRVVDSVGAGDSFDAGFVHGFLAGYDVETCLHMGCICGGMNTTQSGGVAGQIGLEECIRLLADKR</sequence>
<dbReference type="PANTHER" id="PTHR43320">
    <property type="entry name" value="SUGAR KINASE"/>
    <property type="match status" value="1"/>
</dbReference>
<dbReference type="SUPFAM" id="SSF53613">
    <property type="entry name" value="Ribokinase-like"/>
    <property type="match status" value="1"/>
</dbReference>
<evidence type="ECO:0000256" key="1">
    <source>
        <dbReference type="ARBA" id="ARBA00010688"/>
    </source>
</evidence>
<keyword evidence="2" id="KW-0808">Transferase</keyword>
<dbReference type="InterPro" id="IPR011611">
    <property type="entry name" value="PfkB_dom"/>
</dbReference>
<evidence type="ECO:0000313" key="5">
    <source>
        <dbReference type="EMBL" id="MFB9756919.1"/>
    </source>
</evidence>
<proteinExistence type="inferred from homology"/>
<comment type="similarity">
    <text evidence="1">Belongs to the carbohydrate kinase PfkB family.</text>
</comment>
<dbReference type="RefSeq" id="WP_344906390.1">
    <property type="nucleotide sequence ID" value="NZ_BAAAYO010000003.1"/>
</dbReference>
<dbReference type="CDD" id="cd01166">
    <property type="entry name" value="KdgK"/>
    <property type="match status" value="1"/>
</dbReference>
<evidence type="ECO:0000256" key="3">
    <source>
        <dbReference type="ARBA" id="ARBA00022777"/>
    </source>
</evidence>
<dbReference type="Gene3D" id="3.40.1190.20">
    <property type="match status" value="1"/>
</dbReference>
<evidence type="ECO:0000313" key="6">
    <source>
        <dbReference type="Proteomes" id="UP001589619"/>
    </source>
</evidence>
<dbReference type="InterPro" id="IPR052700">
    <property type="entry name" value="Carb_kinase_PfkB-like"/>
</dbReference>
<organism evidence="5 6">
    <name type="scientific">Paenibacillus hodogayensis</name>
    <dbReference type="NCBI Taxonomy" id="279208"/>
    <lineage>
        <taxon>Bacteria</taxon>
        <taxon>Bacillati</taxon>
        <taxon>Bacillota</taxon>
        <taxon>Bacilli</taxon>
        <taxon>Bacillales</taxon>
        <taxon>Paenibacillaceae</taxon>
        <taxon>Paenibacillus</taxon>
    </lineage>
</organism>